<organism evidence="2">
    <name type="scientific">bioreactor metagenome</name>
    <dbReference type="NCBI Taxonomy" id="1076179"/>
    <lineage>
        <taxon>unclassified sequences</taxon>
        <taxon>metagenomes</taxon>
        <taxon>ecological metagenomes</taxon>
    </lineage>
</organism>
<accession>A0A644TGF2</accession>
<dbReference type="PANTHER" id="PTHR13754:SF13">
    <property type="entry name" value="METALLO-BETA-LACTAMASE SUPERFAMILY PROTEIN (AFU_ORTHOLOGUE AFUA_3G07630)"/>
    <property type="match status" value="1"/>
</dbReference>
<reference evidence="2" key="1">
    <citation type="submission" date="2019-08" db="EMBL/GenBank/DDBJ databases">
        <authorList>
            <person name="Kucharzyk K."/>
            <person name="Murdoch R.W."/>
            <person name="Higgins S."/>
            <person name="Loffler F."/>
        </authorList>
    </citation>
    <scope>NUCLEOTIDE SEQUENCE</scope>
</reference>
<dbReference type="InterPro" id="IPR052926">
    <property type="entry name" value="Metallo-beta-lactamase_dom"/>
</dbReference>
<dbReference type="InterPro" id="IPR036866">
    <property type="entry name" value="RibonucZ/Hydroxyglut_hydro"/>
</dbReference>
<dbReference type="Pfam" id="PF00753">
    <property type="entry name" value="Lactamase_B"/>
    <property type="match status" value="1"/>
</dbReference>
<dbReference type="AlphaFoldDB" id="A0A644TGF2"/>
<dbReference type="InterPro" id="IPR001279">
    <property type="entry name" value="Metallo-B-lactamas"/>
</dbReference>
<evidence type="ECO:0000259" key="1">
    <source>
        <dbReference type="SMART" id="SM00849"/>
    </source>
</evidence>
<dbReference type="Gene3D" id="3.60.15.10">
    <property type="entry name" value="Ribonuclease Z/Hydroxyacylglutathione hydrolase-like"/>
    <property type="match status" value="1"/>
</dbReference>
<evidence type="ECO:0000313" key="2">
    <source>
        <dbReference type="EMBL" id="MPL66055.1"/>
    </source>
</evidence>
<name>A0A644TGF2_9ZZZZ</name>
<feature type="domain" description="Metallo-beta-lactamase" evidence="1">
    <location>
        <begin position="20"/>
        <end position="243"/>
    </location>
</feature>
<dbReference type="EMBL" id="VSSQ01000030">
    <property type="protein sequence ID" value="MPL66055.1"/>
    <property type="molecule type" value="Genomic_DNA"/>
</dbReference>
<protein>
    <recommendedName>
        <fullName evidence="1">Metallo-beta-lactamase domain-containing protein</fullName>
    </recommendedName>
</protein>
<sequence>MKITSLMDDYCPRSGLCGEHGLSFFLEVNGSRILFDMAQTARFLENALRLDIDLASIHMIVLSHGHYDHGGGLPYLLKKLGDKPVLFFAGPGFDAAKEAVSGDARRRIGIGESLPSSLKERVFVVEAPKKIARGVFLLPRAEISDGKVANPGFRLRSESGDDIDTFEDEVSLIVVEEDGMSIITGCAHRGIGNIVQSARKAFPENRIKALIGGFHLVNESAEVLASVSARIREFEPQGVYCCHCTGLRGYTALANAMPGIVTWLDCGSKVEL</sequence>
<dbReference type="PANTHER" id="PTHR13754">
    <property type="entry name" value="METALLO-BETA-LACTAMASE SUPERFAMILY PROTEIN"/>
    <property type="match status" value="1"/>
</dbReference>
<dbReference type="GO" id="GO:0016740">
    <property type="term" value="F:transferase activity"/>
    <property type="evidence" value="ECO:0007669"/>
    <property type="project" value="TreeGrafter"/>
</dbReference>
<gene>
    <name evidence="2" type="ORF">SDC9_11723</name>
</gene>
<dbReference type="CDD" id="cd07713">
    <property type="entry name" value="DHPS-like_MBL-fold"/>
    <property type="match status" value="1"/>
</dbReference>
<dbReference type="SUPFAM" id="SSF56281">
    <property type="entry name" value="Metallo-hydrolase/oxidoreductase"/>
    <property type="match status" value="1"/>
</dbReference>
<dbReference type="SMART" id="SM00849">
    <property type="entry name" value="Lactamase_B"/>
    <property type="match status" value="1"/>
</dbReference>
<proteinExistence type="predicted"/>
<comment type="caution">
    <text evidence="2">The sequence shown here is derived from an EMBL/GenBank/DDBJ whole genome shotgun (WGS) entry which is preliminary data.</text>
</comment>
<dbReference type="InterPro" id="IPR041712">
    <property type="entry name" value="DHPS-like_MBL-fold"/>
</dbReference>